<feature type="transmembrane region" description="Helical" evidence="7">
    <location>
        <begin position="383"/>
        <end position="402"/>
    </location>
</feature>
<dbReference type="Pfam" id="PF13440">
    <property type="entry name" value="Polysacc_synt_3"/>
    <property type="match status" value="1"/>
</dbReference>
<evidence type="ECO:0000313" key="8">
    <source>
        <dbReference type="EMBL" id="MCU5776594.1"/>
    </source>
</evidence>
<keyword evidence="5 7" id="KW-1133">Transmembrane helix</keyword>
<feature type="transmembrane region" description="Helical" evidence="7">
    <location>
        <begin position="12"/>
        <end position="35"/>
    </location>
</feature>
<comment type="subcellular location">
    <subcellularLocation>
        <location evidence="1">Cell membrane</location>
        <topology evidence="1">Multi-pass membrane protein</topology>
    </subcellularLocation>
</comment>
<dbReference type="CDD" id="cd13127">
    <property type="entry name" value="MATE_tuaB_like"/>
    <property type="match status" value="1"/>
</dbReference>
<evidence type="ECO:0000256" key="7">
    <source>
        <dbReference type="SAM" id="Phobius"/>
    </source>
</evidence>
<sequence>MNLKERTFNGAKWSALSSITTIGIGLLQLTLLARLLEPKEFGLLTIAMVILILVDTFSDFGLSNSIIQRKNISETELSTLYWINVVIGVGVFAILFFGSHFFSQILHQPELEIIIETLSVAFIIMPQGQQFRALLQKELEFTQISVTEMTGALVGFVVTLACAWFKPVALCAIWGFLAAVSVRMLMFCWFGREIYQPKAVFQLDGVKSNLRYGIFLTTDNLFNQLSMNIPTMILSRVLGAVMTGGYNLAFNIAVMPPAKINPIITRVLFPAFARIQDDQPRLRHNFYKMLSIVGLLNFAALLGLMSVADNFVLLMFGEKWLFIAPVMQILCAVGLLRAISNPIGALVMATALVNVSSKLNALRLVITVPAIWLGVVTGGVTGAALAFLALQILYFVLNYFFLIRPILGKSGKAYLYSLWMPFKLSLPTYAISYLAGFAFDQMLSVNALLAIQVFSGAAVYIVMVLLSKEPVIIETRAMLFRKLKVNHDLNKGNQAV</sequence>
<evidence type="ECO:0000256" key="6">
    <source>
        <dbReference type="ARBA" id="ARBA00023136"/>
    </source>
</evidence>
<comment type="caution">
    <text evidence="8">The sequence shown here is derived from an EMBL/GenBank/DDBJ whole genome shotgun (WGS) entry which is preliminary data.</text>
</comment>
<dbReference type="Proteomes" id="UP001064262">
    <property type="component" value="Unassembled WGS sequence"/>
</dbReference>
<organism evidence="8 9">
    <name type="scientific">Winslowiella arboricola</name>
    <dbReference type="NCBI Taxonomy" id="2978220"/>
    <lineage>
        <taxon>Bacteria</taxon>
        <taxon>Pseudomonadati</taxon>
        <taxon>Pseudomonadota</taxon>
        <taxon>Gammaproteobacteria</taxon>
        <taxon>Enterobacterales</taxon>
        <taxon>Erwiniaceae</taxon>
        <taxon>Winslowiella</taxon>
    </lineage>
</organism>
<feature type="transmembrane region" description="Helical" evidence="7">
    <location>
        <begin position="41"/>
        <end position="58"/>
    </location>
</feature>
<keyword evidence="6 7" id="KW-0472">Membrane</keyword>
<evidence type="ECO:0000256" key="4">
    <source>
        <dbReference type="ARBA" id="ARBA00022692"/>
    </source>
</evidence>
<keyword evidence="4 7" id="KW-0812">Transmembrane</keyword>
<evidence type="ECO:0000256" key="2">
    <source>
        <dbReference type="ARBA" id="ARBA00007430"/>
    </source>
</evidence>
<dbReference type="PANTHER" id="PTHR30250:SF10">
    <property type="entry name" value="LIPOPOLYSACCHARIDE BIOSYNTHESIS PROTEIN WZXC"/>
    <property type="match status" value="1"/>
</dbReference>
<evidence type="ECO:0000313" key="9">
    <source>
        <dbReference type="Proteomes" id="UP001064262"/>
    </source>
</evidence>
<feature type="transmembrane region" description="Helical" evidence="7">
    <location>
        <begin position="360"/>
        <end position="377"/>
    </location>
</feature>
<dbReference type="PANTHER" id="PTHR30250">
    <property type="entry name" value="PST FAMILY PREDICTED COLANIC ACID TRANSPORTER"/>
    <property type="match status" value="1"/>
</dbReference>
<evidence type="ECO:0000256" key="5">
    <source>
        <dbReference type="ARBA" id="ARBA00022989"/>
    </source>
</evidence>
<evidence type="ECO:0000256" key="1">
    <source>
        <dbReference type="ARBA" id="ARBA00004651"/>
    </source>
</evidence>
<evidence type="ECO:0000256" key="3">
    <source>
        <dbReference type="ARBA" id="ARBA00022475"/>
    </source>
</evidence>
<proteinExistence type="inferred from homology"/>
<protein>
    <submittedName>
        <fullName evidence="8">MOP flippase family protein</fullName>
    </submittedName>
</protein>
<comment type="similarity">
    <text evidence="2">Belongs to the polysaccharide synthase family.</text>
</comment>
<dbReference type="NCBIfam" id="NF007773">
    <property type="entry name" value="PRK10459.1"/>
    <property type="match status" value="1"/>
</dbReference>
<feature type="transmembrane region" description="Helical" evidence="7">
    <location>
        <begin position="414"/>
        <end position="435"/>
    </location>
</feature>
<reference evidence="8" key="1">
    <citation type="submission" date="2022-09" db="EMBL/GenBank/DDBJ databases">
        <title>Winslowiella arboricola sp. nov., isolated from bleeding cankers on broadleaf hosts.</title>
        <authorList>
            <person name="Brady C."/>
            <person name="Kaur S."/>
            <person name="Crampton B."/>
            <person name="Maddock D."/>
            <person name="Arnold D."/>
            <person name="Denman S."/>
        </authorList>
    </citation>
    <scope>NUCLEOTIDE SEQUENCE</scope>
    <source>
        <strain evidence="8">BAC 15a-03b</strain>
    </source>
</reference>
<feature type="transmembrane region" description="Helical" evidence="7">
    <location>
        <begin position="146"/>
        <end position="166"/>
    </location>
</feature>
<keyword evidence="3" id="KW-1003">Cell membrane</keyword>
<dbReference type="AlphaFoldDB" id="A0A9J6PGV5"/>
<name>A0A9J6PGV5_9GAMM</name>
<dbReference type="GO" id="GO:0005886">
    <property type="term" value="C:plasma membrane"/>
    <property type="evidence" value="ECO:0007669"/>
    <property type="project" value="UniProtKB-SubCell"/>
</dbReference>
<keyword evidence="9" id="KW-1185">Reference proteome</keyword>
<feature type="transmembrane region" description="Helical" evidence="7">
    <location>
        <begin position="320"/>
        <end position="339"/>
    </location>
</feature>
<feature type="transmembrane region" description="Helical" evidence="7">
    <location>
        <begin position="289"/>
        <end position="308"/>
    </location>
</feature>
<dbReference type="EMBL" id="JAODIM010000035">
    <property type="protein sequence ID" value="MCU5776594.1"/>
    <property type="molecule type" value="Genomic_DNA"/>
</dbReference>
<feature type="transmembrane region" description="Helical" evidence="7">
    <location>
        <begin position="79"/>
        <end position="99"/>
    </location>
</feature>
<feature type="transmembrane region" description="Helical" evidence="7">
    <location>
        <begin position="447"/>
        <end position="466"/>
    </location>
</feature>
<gene>
    <name evidence="8" type="ORF">N5923_03640</name>
</gene>
<dbReference type="RefSeq" id="WP_267142829.1">
    <property type="nucleotide sequence ID" value="NZ_JAODIL010000073.1"/>
</dbReference>
<accession>A0A9J6PGV5</accession>
<dbReference type="InterPro" id="IPR050833">
    <property type="entry name" value="Poly_Biosynth_Transport"/>
</dbReference>
<feature type="transmembrane region" description="Helical" evidence="7">
    <location>
        <begin position="172"/>
        <end position="190"/>
    </location>
</feature>